<evidence type="ECO:0000256" key="3">
    <source>
        <dbReference type="RuleBase" id="RU362073"/>
    </source>
</evidence>
<feature type="domain" description="Flagellin N-terminal" evidence="4">
    <location>
        <begin position="4"/>
        <end position="139"/>
    </location>
</feature>
<dbReference type="Proteomes" id="UP000006427">
    <property type="component" value="Unassembled WGS sequence"/>
</dbReference>
<proteinExistence type="inferred from homology"/>
<dbReference type="SUPFAM" id="SSF64518">
    <property type="entry name" value="Phase 1 flagellin"/>
    <property type="match status" value="2"/>
</dbReference>
<dbReference type="OrthoDB" id="9796789at2"/>
<comment type="subcellular location">
    <subcellularLocation>
        <location evidence="3">Secreted</location>
    </subcellularLocation>
    <subcellularLocation>
        <location evidence="3">Bacterial flagellum</location>
    </subcellularLocation>
</comment>
<dbReference type="EMBL" id="ABTR02000001">
    <property type="protein sequence ID" value="EFC92012.1"/>
    <property type="molecule type" value="Genomic_DNA"/>
</dbReference>
<reference evidence="6 7" key="1">
    <citation type="journal article" date="2010" name="Stand. Genomic Sci.">
        <title>Permanent draft genome sequence of Dethiosulfovibrio peptidovorans type strain (SEBR 4207).</title>
        <authorList>
            <person name="Labutti K."/>
            <person name="Mayilraj S."/>
            <person name="Clum A."/>
            <person name="Lucas S."/>
            <person name="Glavina Del Rio T."/>
            <person name="Nolan M."/>
            <person name="Tice H."/>
            <person name="Cheng J.F."/>
            <person name="Pitluck S."/>
            <person name="Liolios K."/>
            <person name="Ivanova N."/>
            <person name="Mavromatis K."/>
            <person name="Mikhailova N."/>
            <person name="Pati A."/>
            <person name="Goodwin L."/>
            <person name="Chen A."/>
            <person name="Palaniappan K."/>
            <person name="Land M."/>
            <person name="Hauser L."/>
            <person name="Chang Y.J."/>
            <person name="Jeffries C.D."/>
            <person name="Rohde M."/>
            <person name="Spring S."/>
            <person name="Goker M."/>
            <person name="Woyke T."/>
            <person name="Bristow J."/>
            <person name="Eisen J.A."/>
            <person name="Markowitz V."/>
            <person name="Hugenholtz P."/>
            <person name="Kyrpides N.C."/>
            <person name="Klenk H.P."/>
            <person name="Lapidus A."/>
        </authorList>
    </citation>
    <scope>NUCLEOTIDE SEQUENCE [LARGE SCALE GENOMIC DNA]</scope>
    <source>
        <strain evidence="6 7">DSM 11002</strain>
    </source>
</reference>
<keyword evidence="2 3" id="KW-0975">Bacterial flagellum</keyword>
<comment type="similarity">
    <text evidence="1 3">Belongs to the bacterial flagellin family.</text>
</comment>
<dbReference type="Pfam" id="PF00669">
    <property type="entry name" value="Flagellin_N"/>
    <property type="match status" value="1"/>
</dbReference>
<dbReference type="InterPro" id="IPR042187">
    <property type="entry name" value="Flagellin_C_sub2"/>
</dbReference>
<dbReference type="RefSeq" id="WP_005661791.1">
    <property type="nucleotide sequence ID" value="NZ_ABTR02000001.1"/>
</dbReference>
<organism evidence="6 7">
    <name type="scientific">Dethiosulfovibrio peptidovorans DSM 11002</name>
    <dbReference type="NCBI Taxonomy" id="469381"/>
    <lineage>
        <taxon>Bacteria</taxon>
        <taxon>Thermotogati</taxon>
        <taxon>Synergistota</taxon>
        <taxon>Synergistia</taxon>
        <taxon>Synergistales</taxon>
        <taxon>Dethiosulfovibrionaceae</taxon>
        <taxon>Dethiosulfovibrio</taxon>
    </lineage>
</organism>
<dbReference type="PaxDb" id="469381-Dpep_1988"/>
<name>D2Z965_9BACT</name>
<sequence length="775" mass="82794">MRVYHNVPALFAYNSLSATNNNLQKSINKLSTGLRINSAADDAAGLAISEKMRAQINGLDQATSNAQDGISMIQTAEGALNETHSILQRMRELSVQAANDTLTSQDRDYIQIEVDQLKEEIDRISTTTQFNKKKLLDGSASVLWSSDNLETKAFVRGSLRTVDQFGQKSAAEGNYKISITADPGQAEVQKTDIFKIKHENVIMNVTKNEADGLQSIRVDSLPAGTYNVIASAGVTAAAVSELQQYGTTAVLNLVAGTVDVAGASIYLEVASINTALNQVTFKATSNVLGSDGSLTTKNNTNLVVGSAAGTAAVQLDSLGLGSATVAIGNTTAENAAMYSIGDKIVIGYVGSAGDVSVTISGTTNPEWDGHWGGTAGTDLDDRKFSLVAADVRGKDIHFKNFYLNTANGTLYQSDTVLEFNTAFAAADATLAGFDAAYVGQVAKGDVQLRDLDKFWDANGRFMLEDAQPITVTQGDGTQTSITLNSTDTLRDVEIKLNDAIAFGLGQAKYLDGNTDRFVDFIEGETDNTSESVEGTFVIRSVVAGSDGEINFAGDEDVIKALSLNVIQESTESQYDVTVNDAHSGNTIASNVKVTGNMLYGVVHKNVDVQFDAMADTNVEWSEDAKSFRLTTDSDDTYETVIHLADNSTVFQIGANEKEDMGISIGDMGSEALGIDGLLVTDRESAARSITVIDSAIDTVSKQRANLGAYQNRLDHTINNLTIASQNLTSAESRIRDLDMAKEMMNFTKLNILSQAGTNMLAQANQLPQNVLSLLR</sequence>
<comment type="function">
    <text evidence="3">Flagellin is the subunit protein which polymerizes to form the filaments of bacterial flagella.</text>
</comment>
<dbReference type="InterPro" id="IPR001492">
    <property type="entry name" value="Flagellin"/>
</dbReference>
<dbReference type="PANTHER" id="PTHR42792">
    <property type="entry name" value="FLAGELLIN"/>
    <property type="match status" value="1"/>
</dbReference>
<protein>
    <recommendedName>
        <fullName evidence="3">Flagellin</fullName>
    </recommendedName>
</protein>
<keyword evidence="3" id="KW-0964">Secreted</keyword>
<evidence type="ECO:0000313" key="6">
    <source>
        <dbReference type="EMBL" id="EFC92012.1"/>
    </source>
</evidence>
<dbReference type="STRING" id="469381.Dpep_1988"/>
<dbReference type="AlphaFoldDB" id="D2Z965"/>
<dbReference type="PRINTS" id="PR00207">
    <property type="entry name" value="FLAGELLIN"/>
</dbReference>
<evidence type="ECO:0000313" key="7">
    <source>
        <dbReference type="Proteomes" id="UP000006427"/>
    </source>
</evidence>
<dbReference type="Gene3D" id="1.20.1330.10">
    <property type="entry name" value="f41 fragment of flagellin, N-terminal domain"/>
    <property type="match status" value="2"/>
</dbReference>
<dbReference type="eggNOG" id="COG1344">
    <property type="taxonomic scope" value="Bacteria"/>
</dbReference>
<dbReference type="GO" id="GO:0005198">
    <property type="term" value="F:structural molecule activity"/>
    <property type="evidence" value="ECO:0007669"/>
    <property type="project" value="UniProtKB-UniRule"/>
</dbReference>
<keyword evidence="7" id="KW-1185">Reference proteome</keyword>
<dbReference type="GO" id="GO:0005576">
    <property type="term" value="C:extracellular region"/>
    <property type="evidence" value="ECO:0007669"/>
    <property type="project" value="UniProtKB-SubCell"/>
</dbReference>
<dbReference type="GO" id="GO:0009288">
    <property type="term" value="C:bacterial-type flagellum"/>
    <property type="evidence" value="ECO:0007669"/>
    <property type="project" value="UniProtKB-SubCell"/>
</dbReference>
<dbReference type="Gene3D" id="3.30.70.2120">
    <property type="match status" value="1"/>
</dbReference>
<dbReference type="Gene3D" id="6.10.10.10">
    <property type="entry name" value="Flagellar export chaperone, C-terminal domain"/>
    <property type="match status" value="1"/>
</dbReference>
<evidence type="ECO:0000259" key="5">
    <source>
        <dbReference type="Pfam" id="PF00700"/>
    </source>
</evidence>
<gene>
    <name evidence="6" type="ORF">Dpep_1988</name>
</gene>
<dbReference type="Pfam" id="PF00700">
    <property type="entry name" value="Flagellin_C"/>
    <property type="match status" value="1"/>
</dbReference>
<evidence type="ECO:0000256" key="2">
    <source>
        <dbReference type="ARBA" id="ARBA00023143"/>
    </source>
</evidence>
<accession>D2Z965</accession>
<keyword evidence="6" id="KW-0282">Flagellum</keyword>
<feature type="domain" description="Flagellin C-terminal" evidence="5">
    <location>
        <begin position="689"/>
        <end position="774"/>
    </location>
</feature>
<comment type="caution">
    <text evidence="6">The sequence shown here is derived from an EMBL/GenBank/DDBJ whole genome shotgun (WGS) entry which is preliminary data.</text>
</comment>
<dbReference type="PANTHER" id="PTHR42792:SF2">
    <property type="entry name" value="FLAGELLIN"/>
    <property type="match status" value="1"/>
</dbReference>
<evidence type="ECO:0000256" key="1">
    <source>
        <dbReference type="ARBA" id="ARBA00005709"/>
    </source>
</evidence>
<evidence type="ECO:0000259" key="4">
    <source>
        <dbReference type="Pfam" id="PF00669"/>
    </source>
</evidence>
<keyword evidence="6" id="KW-0966">Cell projection</keyword>
<dbReference type="InterPro" id="IPR046358">
    <property type="entry name" value="Flagellin_C"/>
</dbReference>
<keyword evidence="6" id="KW-0969">Cilium</keyword>
<dbReference type="InterPro" id="IPR001029">
    <property type="entry name" value="Flagellin_N"/>
</dbReference>